<organism evidence="1 2">
    <name type="scientific">Sphingomonas quercus</name>
    <dbReference type="NCBI Taxonomy" id="2842451"/>
    <lineage>
        <taxon>Bacteria</taxon>
        <taxon>Pseudomonadati</taxon>
        <taxon>Pseudomonadota</taxon>
        <taxon>Alphaproteobacteria</taxon>
        <taxon>Sphingomonadales</taxon>
        <taxon>Sphingomonadaceae</taxon>
        <taxon>Sphingomonas</taxon>
    </lineage>
</organism>
<sequence length="245" mass="25015">MLCLAMATPSLAADESSGRKLQQKGQQEIPICTKKLGTLMIVEPETKWWTQVGLGSPEAIIKLFVTKSGCFGLVDRGRGLASRAVERALADSGELQQNSNIGKGQVKAADYAMVPDIITGNNNSGGTNIGAALGGFLGRGVLGGIAGGLNIKKKEANVTLAVVNMRTTEQEALTEGYARKTDIGFGGGAGGWFGGGLAAAGAGSYQNTDLGQVVVLAYLDAYTKLVTQLGGLPANASAAAPVASK</sequence>
<evidence type="ECO:0000313" key="1">
    <source>
        <dbReference type="EMBL" id="MBU3077055.1"/>
    </source>
</evidence>
<comment type="caution">
    <text evidence="1">The sequence shown here is derived from an EMBL/GenBank/DDBJ whole genome shotgun (WGS) entry which is preliminary data.</text>
</comment>
<protein>
    <submittedName>
        <fullName evidence="1">Penicillin-binding protein activator LpoB</fullName>
    </submittedName>
</protein>
<dbReference type="Pfam" id="PF03783">
    <property type="entry name" value="CsgG"/>
    <property type="match status" value="1"/>
</dbReference>
<evidence type="ECO:0000313" key="2">
    <source>
        <dbReference type="Proteomes" id="UP000776276"/>
    </source>
</evidence>
<dbReference type="EMBL" id="JAHKRT010000002">
    <property type="protein sequence ID" value="MBU3077055.1"/>
    <property type="molecule type" value="Genomic_DNA"/>
</dbReference>
<proteinExistence type="predicted"/>
<dbReference type="Proteomes" id="UP000776276">
    <property type="component" value="Unassembled WGS sequence"/>
</dbReference>
<accession>A0ABS6BFJ4</accession>
<keyword evidence="2" id="KW-1185">Reference proteome</keyword>
<dbReference type="InterPro" id="IPR005534">
    <property type="entry name" value="Curli_assmbl/transp-comp_CsgG"/>
</dbReference>
<reference evidence="1 2" key="1">
    <citation type="submission" date="2021-06" db="EMBL/GenBank/DDBJ databases">
        <title>Sphingomonas sp. XMGL2, whole genome shotgun sequencing project.</title>
        <authorList>
            <person name="Zhao G."/>
            <person name="Shen L."/>
        </authorList>
    </citation>
    <scope>NUCLEOTIDE SEQUENCE [LARGE SCALE GENOMIC DNA]</scope>
    <source>
        <strain evidence="1 2">XMGL2</strain>
    </source>
</reference>
<gene>
    <name evidence="1" type="ORF">KOF26_04180</name>
</gene>
<name>A0ABS6BFJ4_9SPHN</name>